<comment type="caution">
    <text evidence="2">The sequence shown here is derived from an EMBL/GenBank/DDBJ whole genome shotgun (WGS) entry which is preliminary data.</text>
</comment>
<accession>A0AAW2G0T4</accession>
<name>A0AAW2G0T4_9HYME</name>
<gene>
    <name evidence="2" type="ORF">PUN28_008752</name>
</gene>
<organism evidence="2 3">
    <name type="scientific">Cardiocondyla obscurior</name>
    <dbReference type="NCBI Taxonomy" id="286306"/>
    <lineage>
        <taxon>Eukaryota</taxon>
        <taxon>Metazoa</taxon>
        <taxon>Ecdysozoa</taxon>
        <taxon>Arthropoda</taxon>
        <taxon>Hexapoda</taxon>
        <taxon>Insecta</taxon>
        <taxon>Pterygota</taxon>
        <taxon>Neoptera</taxon>
        <taxon>Endopterygota</taxon>
        <taxon>Hymenoptera</taxon>
        <taxon>Apocrita</taxon>
        <taxon>Aculeata</taxon>
        <taxon>Formicoidea</taxon>
        <taxon>Formicidae</taxon>
        <taxon>Myrmicinae</taxon>
        <taxon>Cardiocondyla</taxon>
    </lineage>
</organism>
<evidence type="ECO:0000313" key="3">
    <source>
        <dbReference type="Proteomes" id="UP001430953"/>
    </source>
</evidence>
<proteinExistence type="predicted"/>
<keyword evidence="1" id="KW-1133">Transmembrane helix</keyword>
<dbReference type="EMBL" id="JADYXP020000007">
    <property type="protein sequence ID" value="KAL0121298.1"/>
    <property type="molecule type" value="Genomic_DNA"/>
</dbReference>
<evidence type="ECO:0000256" key="1">
    <source>
        <dbReference type="SAM" id="Phobius"/>
    </source>
</evidence>
<evidence type="ECO:0008006" key="4">
    <source>
        <dbReference type="Google" id="ProtNLM"/>
    </source>
</evidence>
<reference evidence="2 3" key="1">
    <citation type="submission" date="2023-03" db="EMBL/GenBank/DDBJ databases">
        <title>High recombination rates correlate with genetic variation in Cardiocondyla obscurior ants.</title>
        <authorList>
            <person name="Errbii M."/>
        </authorList>
    </citation>
    <scope>NUCLEOTIDE SEQUENCE [LARGE SCALE GENOMIC DNA]</scope>
    <source>
        <strain evidence="2">Alpha-2009</strain>
        <tissue evidence="2">Whole body</tissue>
    </source>
</reference>
<feature type="transmembrane region" description="Helical" evidence="1">
    <location>
        <begin position="62"/>
        <end position="80"/>
    </location>
</feature>
<sequence>MRKTIFGIQAVSCTRRETLERRNYTRASVWAYVDAGTRTRPAFDCILRIYSGRRVYARRARFAYPFFFFPPFFFLSLYSFSPYSLFLFHARGTTRIARFNDHRSVAAKAFGNQSYLDKLRFSVRRKRKSLNRCHLLNIFNGLFNFINV</sequence>
<keyword evidence="1" id="KW-0472">Membrane</keyword>
<protein>
    <recommendedName>
        <fullName evidence="4">Ribosomal protein L20</fullName>
    </recommendedName>
</protein>
<dbReference type="AlphaFoldDB" id="A0AAW2G0T4"/>
<evidence type="ECO:0000313" key="2">
    <source>
        <dbReference type="EMBL" id="KAL0121298.1"/>
    </source>
</evidence>
<dbReference type="Proteomes" id="UP001430953">
    <property type="component" value="Unassembled WGS sequence"/>
</dbReference>
<keyword evidence="1" id="KW-0812">Transmembrane</keyword>
<keyword evidence="3" id="KW-1185">Reference proteome</keyword>